<reference evidence="13 14" key="1">
    <citation type="journal article" date="2019" name="Int. J. Syst. Evol. Microbiol.">
        <title>The Global Catalogue of Microorganisms (GCM) 10K type strain sequencing project: providing services to taxonomists for standard genome sequencing and annotation.</title>
        <authorList>
            <consortium name="The Broad Institute Genomics Platform"/>
            <consortium name="The Broad Institute Genome Sequencing Center for Infectious Disease"/>
            <person name="Wu L."/>
            <person name="Ma J."/>
        </authorList>
    </citation>
    <scope>NUCLEOTIDE SEQUENCE [LARGE SCALE GENOMIC DNA]</scope>
    <source>
        <strain evidence="13 14">JCM 19585</strain>
    </source>
</reference>
<dbReference type="Gene3D" id="1.10.486.10">
    <property type="entry name" value="PCRA, domain 4"/>
    <property type="match status" value="1"/>
</dbReference>
<evidence type="ECO:0000259" key="11">
    <source>
        <dbReference type="PROSITE" id="PS51198"/>
    </source>
</evidence>
<evidence type="ECO:0000256" key="7">
    <source>
        <dbReference type="ARBA" id="ARBA00034808"/>
    </source>
</evidence>
<keyword evidence="3 9" id="KW-0347">Helicase</keyword>
<keyword evidence="14" id="KW-1185">Reference proteome</keyword>
<dbReference type="InterPro" id="IPR014017">
    <property type="entry name" value="DNA_helicase_UvrD-like_C"/>
</dbReference>
<dbReference type="InterPro" id="IPR038726">
    <property type="entry name" value="PDDEXK_AddAB-type"/>
</dbReference>
<feature type="domain" description="UvrD-like helicase C-terminal" evidence="12">
    <location>
        <begin position="447"/>
        <end position="721"/>
    </location>
</feature>
<comment type="catalytic activity">
    <reaction evidence="6">
        <text>Couples ATP hydrolysis with the unwinding of duplex DNA by translocating in the 3'-5' direction.</text>
        <dbReference type="EC" id="5.6.2.4"/>
    </reaction>
</comment>
<evidence type="ECO:0000256" key="1">
    <source>
        <dbReference type="ARBA" id="ARBA00022741"/>
    </source>
</evidence>
<name>A0A830EZE7_9EURY</name>
<dbReference type="GO" id="GO:0043138">
    <property type="term" value="F:3'-5' DNA helicase activity"/>
    <property type="evidence" value="ECO:0007669"/>
    <property type="project" value="UniProtKB-EC"/>
</dbReference>
<evidence type="ECO:0000259" key="12">
    <source>
        <dbReference type="PROSITE" id="PS51217"/>
    </source>
</evidence>
<organism evidence="13 14">
    <name type="scientific">Halarchaeum grantii</name>
    <dbReference type="NCBI Taxonomy" id="1193105"/>
    <lineage>
        <taxon>Archaea</taxon>
        <taxon>Methanobacteriati</taxon>
        <taxon>Methanobacteriota</taxon>
        <taxon>Stenosarchaea group</taxon>
        <taxon>Halobacteria</taxon>
        <taxon>Halobacteriales</taxon>
        <taxon>Halobacteriaceae</taxon>
    </lineage>
</organism>
<dbReference type="GO" id="GO:0003677">
    <property type="term" value="F:DNA binding"/>
    <property type="evidence" value="ECO:0007669"/>
    <property type="project" value="InterPro"/>
</dbReference>
<dbReference type="Pfam" id="PF00580">
    <property type="entry name" value="UvrD-helicase"/>
    <property type="match status" value="1"/>
</dbReference>
<dbReference type="GO" id="GO:0005524">
    <property type="term" value="F:ATP binding"/>
    <property type="evidence" value="ECO:0007669"/>
    <property type="project" value="UniProtKB-UniRule"/>
</dbReference>
<evidence type="ECO:0000313" key="14">
    <source>
        <dbReference type="Proteomes" id="UP000628840"/>
    </source>
</evidence>
<evidence type="ECO:0000256" key="3">
    <source>
        <dbReference type="ARBA" id="ARBA00022806"/>
    </source>
</evidence>
<dbReference type="PANTHER" id="PTHR11070:SF2">
    <property type="entry name" value="ATP-DEPENDENT DNA HELICASE SRS2"/>
    <property type="match status" value="1"/>
</dbReference>
<feature type="binding site" evidence="9">
    <location>
        <begin position="38"/>
        <end position="45"/>
    </location>
    <ligand>
        <name>ATP</name>
        <dbReference type="ChEBI" id="CHEBI:30616"/>
    </ligand>
</feature>
<evidence type="ECO:0000256" key="6">
    <source>
        <dbReference type="ARBA" id="ARBA00034617"/>
    </source>
</evidence>
<dbReference type="AlphaFoldDB" id="A0A830EZE7"/>
<dbReference type="PANTHER" id="PTHR11070">
    <property type="entry name" value="UVRD / RECB / PCRA DNA HELICASE FAMILY MEMBER"/>
    <property type="match status" value="1"/>
</dbReference>
<keyword evidence="4 9" id="KW-0067">ATP-binding</keyword>
<accession>A0A830EZE7</accession>
<evidence type="ECO:0000256" key="5">
    <source>
        <dbReference type="ARBA" id="ARBA00023235"/>
    </source>
</evidence>
<dbReference type="GO" id="GO:0033202">
    <property type="term" value="C:DNA helicase complex"/>
    <property type="evidence" value="ECO:0007669"/>
    <property type="project" value="TreeGrafter"/>
</dbReference>
<gene>
    <name evidence="13" type="ORF">GCM10009037_24280</name>
</gene>
<dbReference type="Gene3D" id="3.40.50.300">
    <property type="entry name" value="P-loop containing nucleotide triphosphate hydrolases"/>
    <property type="match status" value="3"/>
</dbReference>
<dbReference type="OrthoDB" id="203178at2157"/>
<protein>
    <recommendedName>
        <fullName evidence="7">DNA 3'-5' helicase</fullName>
        <ecNumber evidence="7">5.6.2.4</ecNumber>
    </recommendedName>
</protein>
<keyword evidence="1 9" id="KW-0547">Nucleotide-binding</keyword>
<feature type="region of interest" description="Disordered" evidence="10">
    <location>
        <begin position="895"/>
        <end position="921"/>
    </location>
</feature>
<dbReference type="PROSITE" id="PS51217">
    <property type="entry name" value="UVRD_HELICASE_CTER"/>
    <property type="match status" value="1"/>
</dbReference>
<comment type="catalytic activity">
    <reaction evidence="8">
        <text>ATP + H2O = ADP + phosphate + H(+)</text>
        <dbReference type="Rhea" id="RHEA:13065"/>
        <dbReference type="ChEBI" id="CHEBI:15377"/>
        <dbReference type="ChEBI" id="CHEBI:15378"/>
        <dbReference type="ChEBI" id="CHEBI:30616"/>
        <dbReference type="ChEBI" id="CHEBI:43474"/>
        <dbReference type="ChEBI" id="CHEBI:456216"/>
        <dbReference type="EC" id="5.6.2.4"/>
    </reaction>
</comment>
<feature type="domain" description="UvrD-like helicase ATP-binding" evidence="11">
    <location>
        <begin position="17"/>
        <end position="422"/>
    </location>
</feature>
<dbReference type="InterPro" id="IPR000212">
    <property type="entry name" value="DNA_helicase_UvrD/REP"/>
</dbReference>
<dbReference type="Pfam" id="PF12705">
    <property type="entry name" value="PDDEXK_1"/>
    <property type="match status" value="1"/>
</dbReference>
<dbReference type="GO" id="GO:0000725">
    <property type="term" value="P:recombinational repair"/>
    <property type="evidence" value="ECO:0007669"/>
    <property type="project" value="TreeGrafter"/>
</dbReference>
<evidence type="ECO:0000256" key="9">
    <source>
        <dbReference type="PROSITE-ProRule" id="PRU00560"/>
    </source>
</evidence>
<dbReference type="EMBL" id="BMPF01000003">
    <property type="protein sequence ID" value="GGL39664.1"/>
    <property type="molecule type" value="Genomic_DNA"/>
</dbReference>
<dbReference type="SUPFAM" id="SSF52540">
    <property type="entry name" value="P-loop containing nucleoside triphosphate hydrolases"/>
    <property type="match status" value="1"/>
</dbReference>
<dbReference type="RefSeq" id="WP_188884004.1">
    <property type="nucleotide sequence ID" value="NZ_BMPF01000003.1"/>
</dbReference>
<evidence type="ECO:0000256" key="2">
    <source>
        <dbReference type="ARBA" id="ARBA00022801"/>
    </source>
</evidence>
<evidence type="ECO:0000256" key="4">
    <source>
        <dbReference type="ARBA" id="ARBA00022840"/>
    </source>
</evidence>
<keyword evidence="5" id="KW-0413">Isomerase</keyword>
<dbReference type="EC" id="5.6.2.4" evidence="7"/>
<evidence type="ECO:0000256" key="10">
    <source>
        <dbReference type="SAM" id="MobiDB-lite"/>
    </source>
</evidence>
<dbReference type="GO" id="GO:0016787">
    <property type="term" value="F:hydrolase activity"/>
    <property type="evidence" value="ECO:0007669"/>
    <property type="project" value="UniProtKB-UniRule"/>
</dbReference>
<sequence>MTDTTRGDERDVPRLRGAQRDIRDAFLAHDSGLFVLDCNPGAGKSTVAERLAADTLARAHDRGERAPERSLCVTSFARDDAAAIRPGIEDALRALADDTDRDVDADHATALGDADARTIARRARASDTIGTIDGVLRTVFADVATELGFDATPDVGNEARLAPLREDCLAALRDDPEHAATARRLDAAYPGGEHTADLDALLVDAHRAARERRLTVDAFEDRLRDAVGSAYPEGPPDDFAAVARDIAAFVDPETAERTAAGFDAAEREAFRETDRATHDAWRAAVTDFCALLCAFAERYDARTRERGVASHLDVAHWVAAYFGDDAHASDYRAARRAHYAARLDTLIVDEAQDVSAVQHDALAPFVDADTRVLLVGDVKQCIYAWRNAHPDLFERARDDGVYFGVDWETHVVERAQRTYRARPDVAAAIDAVFADVLTDPERGNAGALTLDYPSLVADRPPLDAPSVHVAAHGTDGRPGTRDWAEREAAHLATYLAGALTDGTLDTPDTDDGDYPGITVLFPRRTHMDAFADALAARGISVADASQHLFAHPSVRLAVAVVRWLVAPFDAERTAALRDADAVPDALVEALDARELDIRDATDTDDGDGLGVVLDGLRSLAERRARHASDSGARVLEDVVERLHLSSDPLGVDPGRAERRVAALDALLDHVADWTGDERPALADLAALLERYAESPGDGPSVPVPDADGHDVVFRTINQMKGDEDDVVVLADLSAHLGYHGPHRDVLLAHGDHLALAPPADCGDAPAIDGYDFGVYAHPERAPDDGRERRDAGLRWASERWVERRLAGPPALAAAAGDHRAERWRLLYVAATRARDHLVLSLPRDRHPDSRRPRDHWMDALHRGLGLADLERGTRTVDTRAGPVAVDVNDVPLVDRVESPATPPTPHAATGSETPTTGWTPRYVNASTLHPLVTDPDTHLLDHLQGTALHTARDAPADSLALSFDGYGPDAVGTVAHAVLATAIAGGVDTETLRACRGPLAARLDAALHDVPSGARAELRAFVADTVCPQFADTDTWARLRESDAVHVEDPLDAVVRVGGLAVETQNVADVVSRRDGRWYVDDLKVALAPSDPATRARYDLQTATYAWVLERQHDAPATPVVTRLGVDPAVRRVTAPVVPVEEWLAALDDLR</sequence>
<dbReference type="PROSITE" id="PS51198">
    <property type="entry name" value="UVRD_HELICASE_ATP_BIND"/>
    <property type="match status" value="1"/>
</dbReference>
<proteinExistence type="predicted"/>
<comment type="caution">
    <text evidence="13">The sequence shown here is derived from an EMBL/GenBank/DDBJ whole genome shotgun (WGS) entry which is preliminary data.</text>
</comment>
<evidence type="ECO:0000256" key="8">
    <source>
        <dbReference type="ARBA" id="ARBA00048988"/>
    </source>
</evidence>
<dbReference type="InterPro" id="IPR027417">
    <property type="entry name" value="P-loop_NTPase"/>
</dbReference>
<dbReference type="Gene3D" id="3.30.160.800">
    <property type="match status" value="1"/>
</dbReference>
<dbReference type="Proteomes" id="UP000628840">
    <property type="component" value="Unassembled WGS sequence"/>
</dbReference>
<dbReference type="InterPro" id="IPR014016">
    <property type="entry name" value="UvrD-like_ATP-bd"/>
</dbReference>
<evidence type="ECO:0000313" key="13">
    <source>
        <dbReference type="EMBL" id="GGL39664.1"/>
    </source>
</evidence>
<keyword evidence="2 9" id="KW-0378">Hydrolase</keyword>
<dbReference type="GO" id="GO:0005829">
    <property type="term" value="C:cytosol"/>
    <property type="evidence" value="ECO:0007669"/>
    <property type="project" value="TreeGrafter"/>
</dbReference>